<proteinExistence type="predicted"/>
<gene>
    <name evidence="1" type="ORF">BDM02DRAFT_3087278</name>
</gene>
<protein>
    <submittedName>
        <fullName evidence="1">P-loop containing nucleoside triphosphate hydrolase protein</fullName>
    </submittedName>
</protein>
<dbReference type="Proteomes" id="UP000886501">
    <property type="component" value="Unassembled WGS sequence"/>
</dbReference>
<comment type="caution">
    <text evidence="1">The sequence shown here is derived from an EMBL/GenBank/DDBJ whole genome shotgun (WGS) entry which is preliminary data.</text>
</comment>
<dbReference type="EMBL" id="MU117963">
    <property type="protein sequence ID" value="KAF9653613.1"/>
    <property type="molecule type" value="Genomic_DNA"/>
</dbReference>
<sequence length="294" mass="32914">MLRHVLKHLQRGVEVSKPLVVGVQGPQGSGKTYLTKILRDELISPPNNLSVALISLDDLYLPYSELTRVANDHPHNPLLQGRGQPGTHDVPLGTRVLNSLCRINEPDAEGTVSIPIFDKSLHSGKGDRIEQTVVVNRPLDVLIMEGWCTGFSPIRSETIAQRYASSGSPRSPFAYRKEDVYEINELLRPYVDWWSAFDTLIQLSPSDTSSYDLVYKWRLEQEHCMKAQNGGKGMTDDQVISFVDRYIPGYVFFGDTIENGYADEHGQVVPPPWRGNALRILIGAEREVIGSVIF</sequence>
<evidence type="ECO:0000313" key="2">
    <source>
        <dbReference type="Proteomes" id="UP000886501"/>
    </source>
</evidence>
<evidence type="ECO:0000313" key="1">
    <source>
        <dbReference type="EMBL" id="KAF9653613.1"/>
    </source>
</evidence>
<keyword evidence="2" id="KW-1185">Reference proteome</keyword>
<name>A0ACB6ZW39_THEGA</name>
<accession>A0ACB6ZW39</accession>
<reference evidence="1" key="1">
    <citation type="submission" date="2019-10" db="EMBL/GenBank/DDBJ databases">
        <authorList>
            <consortium name="DOE Joint Genome Institute"/>
            <person name="Kuo A."/>
            <person name="Miyauchi S."/>
            <person name="Kiss E."/>
            <person name="Drula E."/>
            <person name="Kohler A."/>
            <person name="Sanchez-Garcia M."/>
            <person name="Andreopoulos B."/>
            <person name="Barry K.W."/>
            <person name="Bonito G."/>
            <person name="Buee M."/>
            <person name="Carver A."/>
            <person name="Chen C."/>
            <person name="Cichocki N."/>
            <person name="Clum A."/>
            <person name="Culley D."/>
            <person name="Crous P.W."/>
            <person name="Fauchery L."/>
            <person name="Girlanda M."/>
            <person name="Hayes R."/>
            <person name="Keri Z."/>
            <person name="Labutti K."/>
            <person name="Lipzen A."/>
            <person name="Lombard V."/>
            <person name="Magnuson J."/>
            <person name="Maillard F."/>
            <person name="Morin E."/>
            <person name="Murat C."/>
            <person name="Nolan M."/>
            <person name="Ohm R."/>
            <person name="Pangilinan J."/>
            <person name="Pereira M."/>
            <person name="Perotto S."/>
            <person name="Peter M."/>
            <person name="Riley R."/>
            <person name="Sitrit Y."/>
            <person name="Stielow B."/>
            <person name="Szollosi G."/>
            <person name="Zifcakova L."/>
            <person name="Stursova M."/>
            <person name="Spatafora J.W."/>
            <person name="Tedersoo L."/>
            <person name="Vaario L.-M."/>
            <person name="Yamada A."/>
            <person name="Yan M."/>
            <person name="Wang P."/>
            <person name="Xu J."/>
            <person name="Bruns T."/>
            <person name="Baldrian P."/>
            <person name="Vilgalys R."/>
            <person name="Henrissat B."/>
            <person name="Grigoriev I.V."/>
            <person name="Hibbett D."/>
            <person name="Nagy L.G."/>
            <person name="Martin F.M."/>
        </authorList>
    </citation>
    <scope>NUCLEOTIDE SEQUENCE</scope>
    <source>
        <strain evidence="1">P2</strain>
    </source>
</reference>
<keyword evidence="1" id="KW-0378">Hydrolase</keyword>
<reference evidence="1" key="2">
    <citation type="journal article" date="2020" name="Nat. Commun.">
        <title>Large-scale genome sequencing of mycorrhizal fungi provides insights into the early evolution of symbiotic traits.</title>
        <authorList>
            <person name="Miyauchi S."/>
            <person name="Kiss E."/>
            <person name="Kuo A."/>
            <person name="Drula E."/>
            <person name="Kohler A."/>
            <person name="Sanchez-Garcia M."/>
            <person name="Morin E."/>
            <person name="Andreopoulos B."/>
            <person name="Barry K.W."/>
            <person name="Bonito G."/>
            <person name="Buee M."/>
            <person name="Carver A."/>
            <person name="Chen C."/>
            <person name="Cichocki N."/>
            <person name="Clum A."/>
            <person name="Culley D."/>
            <person name="Crous P.W."/>
            <person name="Fauchery L."/>
            <person name="Girlanda M."/>
            <person name="Hayes R.D."/>
            <person name="Keri Z."/>
            <person name="LaButti K."/>
            <person name="Lipzen A."/>
            <person name="Lombard V."/>
            <person name="Magnuson J."/>
            <person name="Maillard F."/>
            <person name="Murat C."/>
            <person name="Nolan M."/>
            <person name="Ohm R.A."/>
            <person name="Pangilinan J."/>
            <person name="Pereira M.F."/>
            <person name="Perotto S."/>
            <person name="Peter M."/>
            <person name="Pfister S."/>
            <person name="Riley R."/>
            <person name="Sitrit Y."/>
            <person name="Stielow J.B."/>
            <person name="Szollosi G."/>
            <person name="Zifcakova L."/>
            <person name="Stursova M."/>
            <person name="Spatafora J.W."/>
            <person name="Tedersoo L."/>
            <person name="Vaario L.M."/>
            <person name="Yamada A."/>
            <person name="Yan M."/>
            <person name="Wang P."/>
            <person name="Xu J."/>
            <person name="Bruns T."/>
            <person name="Baldrian P."/>
            <person name="Vilgalys R."/>
            <person name="Dunand C."/>
            <person name="Henrissat B."/>
            <person name="Grigoriev I.V."/>
            <person name="Hibbett D."/>
            <person name="Nagy L.G."/>
            <person name="Martin F.M."/>
        </authorList>
    </citation>
    <scope>NUCLEOTIDE SEQUENCE</scope>
    <source>
        <strain evidence="1">P2</strain>
    </source>
</reference>
<organism evidence="1 2">
    <name type="scientific">Thelephora ganbajun</name>
    <name type="common">Ganba fungus</name>
    <dbReference type="NCBI Taxonomy" id="370292"/>
    <lineage>
        <taxon>Eukaryota</taxon>
        <taxon>Fungi</taxon>
        <taxon>Dikarya</taxon>
        <taxon>Basidiomycota</taxon>
        <taxon>Agaricomycotina</taxon>
        <taxon>Agaricomycetes</taxon>
        <taxon>Thelephorales</taxon>
        <taxon>Thelephoraceae</taxon>
        <taxon>Thelephora</taxon>
    </lineage>
</organism>